<evidence type="ECO:0000256" key="5">
    <source>
        <dbReference type="ARBA" id="ARBA00022692"/>
    </source>
</evidence>
<dbReference type="Pfam" id="PF01594">
    <property type="entry name" value="AI-2E_transport"/>
    <property type="match status" value="1"/>
</dbReference>
<evidence type="ECO:0000313" key="9">
    <source>
        <dbReference type="EMBL" id="MBC3920959.1"/>
    </source>
</evidence>
<keyword evidence="3" id="KW-0813">Transport</keyword>
<comment type="caution">
    <text evidence="9">The sequence shown here is derived from an EMBL/GenBank/DDBJ whole genome shotgun (WGS) entry which is preliminary data.</text>
</comment>
<evidence type="ECO:0000256" key="2">
    <source>
        <dbReference type="ARBA" id="ARBA00009773"/>
    </source>
</evidence>
<evidence type="ECO:0000256" key="6">
    <source>
        <dbReference type="ARBA" id="ARBA00022989"/>
    </source>
</evidence>
<dbReference type="Proteomes" id="UP000650424">
    <property type="component" value="Unassembled WGS sequence"/>
</dbReference>
<feature type="transmembrane region" description="Helical" evidence="8">
    <location>
        <begin position="31"/>
        <end position="50"/>
    </location>
</feature>
<keyword evidence="7 8" id="KW-0472">Membrane</keyword>
<protein>
    <submittedName>
        <fullName evidence="9">AI-2E family transporter</fullName>
    </submittedName>
</protein>
<keyword evidence="6 8" id="KW-1133">Transmembrane helix</keyword>
<feature type="transmembrane region" description="Helical" evidence="8">
    <location>
        <begin position="270"/>
        <end position="287"/>
    </location>
</feature>
<keyword evidence="4" id="KW-1003">Cell membrane</keyword>
<feature type="transmembrane region" description="Helical" evidence="8">
    <location>
        <begin position="62"/>
        <end position="82"/>
    </location>
</feature>
<proteinExistence type="inferred from homology"/>
<evidence type="ECO:0000256" key="3">
    <source>
        <dbReference type="ARBA" id="ARBA00022448"/>
    </source>
</evidence>
<name>A0ABR6ZYP1_9BURK</name>
<feature type="transmembrane region" description="Helical" evidence="8">
    <location>
        <begin position="7"/>
        <end position="25"/>
    </location>
</feature>
<evidence type="ECO:0000256" key="1">
    <source>
        <dbReference type="ARBA" id="ARBA00004651"/>
    </source>
</evidence>
<sequence>MNQRESGPVVWLGVLTATCLLLILLPKVLLLVVPFLLAMILYYILIPAVSRLTLFGLPRETAALLVGGLFFIIMGGVLGYAITTFATRMGSLQELVTHYVDGGLQFVRNTMQSLEGNLSILRKAHASETVDAWMMANTDNFAQQYAANILMSVASFLPVIFLTPFLTFFFLRDGRKFKHFLARAVPNAFFEETLYLMYEVGQTARRYFQGLLKLTVIDTVILALGLWMIGMSSPLVLALISAILAWVPFVGSVMGCIMVVLVAATDAPDVPLLAYGAIAVFVMVRLLDDFIFMPLTLGRSLHMHPLISVLMIIVGGELAGVPGLMLVLPLLGVAMVIGETVGHVVTNQRLRARHRHAKIIRKNQASADLI</sequence>
<dbReference type="RefSeq" id="WP_186950795.1">
    <property type="nucleotide sequence ID" value="NZ_JACOGF010000022.1"/>
</dbReference>
<evidence type="ECO:0000256" key="4">
    <source>
        <dbReference type="ARBA" id="ARBA00022475"/>
    </source>
</evidence>
<evidence type="ECO:0000256" key="7">
    <source>
        <dbReference type="ARBA" id="ARBA00023136"/>
    </source>
</evidence>
<dbReference type="InterPro" id="IPR002549">
    <property type="entry name" value="AI-2E-like"/>
</dbReference>
<gene>
    <name evidence="9" type="ORF">H8L32_26080</name>
</gene>
<dbReference type="EMBL" id="JACOGF010000022">
    <property type="protein sequence ID" value="MBC3920959.1"/>
    <property type="molecule type" value="Genomic_DNA"/>
</dbReference>
<keyword evidence="10" id="KW-1185">Reference proteome</keyword>
<dbReference type="PANTHER" id="PTHR21716">
    <property type="entry name" value="TRANSMEMBRANE PROTEIN"/>
    <property type="match status" value="1"/>
</dbReference>
<dbReference type="PANTHER" id="PTHR21716:SF53">
    <property type="entry name" value="PERMEASE PERM-RELATED"/>
    <property type="match status" value="1"/>
</dbReference>
<feature type="transmembrane region" description="Helical" evidence="8">
    <location>
        <begin position="211"/>
        <end position="229"/>
    </location>
</feature>
<evidence type="ECO:0000256" key="8">
    <source>
        <dbReference type="SAM" id="Phobius"/>
    </source>
</evidence>
<comment type="similarity">
    <text evidence="2">Belongs to the autoinducer-2 exporter (AI-2E) (TC 2.A.86) family.</text>
</comment>
<organism evidence="9 10">
    <name type="scientific">Undibacterium hunanense</name>
    <dbReference type="NCBI Taxonomy" id="2762292"/>
    <lineage>
        <taxon>Bacteria</taxon>
        <taxon>Pseudomonadati</taxon>
        <taxon>Pseudomonadota</taxon>
        <taxon>Betaproteobacteria</taxon>
        <taxon>Burkholderiales</taxon>
        <taxon>Oxalobacteraceae</taxon>
        <taxon>Undibacterium</taxon>
    </lineage>
</organism>
<comment type="subcellular location">
    <subcellularLocation>
        <location evidence="1">Cell membrane</location>
        <topology evidence="1">Multi-pass membrane protein</topology>
    </subcellularLocation>
</comment>
<feature type="transmembrane region" description="Helical" evidence="8">
    <location>
        <begin position="235"/>
        <end position="263"/>
    </location>
</feature>
<keyword evidence="5 8" id="KW-0812">Transmembrane</keyword>
<accession>A0ABR6ZYP1</accession>
<evidence type="ECO:0000313" key="10">
    <source>
        <dbReference type="Proteomes" id="UP000650424"/>
    </source>
</evidence>
<feature type="transmembrane region" description="Helical" evidence="8">
    <location>
        <begin position="145"/>
        <end position="171"/>
    </location>
</feature>
<reference evidence="9 10" key="1">
    <citation type="submission" date="2020-08" db="EMBL/GenBank/DDBJ databases">
        <title>Novel species isolated from subtropical streams in China.</title>
        <authorList>
            <person name="Lu H."/>
        </authorList>
    </citation>
    <scope>NUCLEOTIDE SEQUENCE [LARGE SCALE GENOMIC DNA]</scope>
    <source>
        <strain evidence="9 10">CY18W</strain>
    </source>
</reference>